<keyword evidence="4" id="KW-1185">Reference proteome</keyword>
<dbReference type="InterPro" id="IPR050807">
    <property type="entry name" value="TransReg_Diox_bact_type"/>
</dbReference>
<dbReference type="Pfam" id="PF01381">
    <property type="entry name" value="HTH_3"/>
    <property type="match status" value="1"/>
</dbReference>
<dbReference type="PROSITE" id="PS50943">
    <property type="entry name" value="HTH_CROC1"/>
    <property type="match status" value="1"/>
</dbReference>
<dbReference type="AlphaFoldDB" id="A0A926EGQ3"/>
<comment type="caution">
    <text evidence="3">The sequence shown here is derived from an EMBL/GenBank/DDBJ whole genome shotgun (WGS) entry which is preliminary data.</text>
</comment>
<dbReference type="CDD" id="cd00093">
    <property type="entry name" value="HTH_XRE"/>
    <property type="match status" value="1"/>
</dbReference>
<reference evidence="3" key="1">
    <citation type="submission" date="2020-08" db="EMBL/GenBank/DDBJ databases">
        <title>Genome public.</title>
        <authorList>
            <person name="Liu C."/>
            <person name="Sun Q."/>
        </authorList>
    </citation>
    <scope>NUCLEOTIDE SEQUENCE</scope>
    <source>
        <strain evidence="3">NSJ-12</strain>
    </source>
</reference>
<dbReference type="SUPFAM" id="SSF47413">
    <property type="entry name" value="lambda repressor-like DNA-binding domains"/>
    <property type="match status" value="1"/>
</dbReference>
<evidence type="ECO:0000259" key="2">
    <source>
        <dbReference type="PROSITE" id="PS50943"/>
    </source>
</evidence>
<dbReference type="SMART" id="SM00530">
    <property type="entry name" value="HTH_XRE"/>
    <property type="match status" value="1"/>
</dbReference>
<dbReference type="Proteomes" id="UP000655830">
    <property type="component" value="Unassembled WGS sequence"/>
</dbReference>
<protein>
    <submittedName>
        <fullName evidence="3">Helix-turn-helix transcriptional regulator</fullName>
    </submittedName>
</protein>
<dbReference type="GO" id="GO:0005829">
    <property type="term" value="C:cytosol"/>
    <property type="evidence" value="ECO:0007669"/>
    <property type="project" value="TreeGrafter"/>
</dbReference>
<sequence length="99" mass="10947">MDTAKRLKQLRTAKGLTTTELAKACNLSQAVISKLENNNRIADVPTLSIICDALGITLSEFFNTPKDLPPHLQELLDISQKLSPEQIKLLGELIKSFTK</sequence>
<dbReference type="InterPro" id="IPR010982">
    <property type="entry name" value="Lambda_DNA-bd_dom_sf"/>
</dbReference>
<name>A0A926EGQ3_9FIRM</name>
<evidence type="ECO:0000313" key="4">
    <source>
        <dbReference type="Proteomes" id="UP000655830"/>
    </source>
</evidence>
<dbReference type="PANTHER" id="PTHR46797">
    <property type="entry name" value="HTH-TYPE TRANSCRIPTIONAL REGULATOR"/>
    <property type="match status" value="1"/>
</dbReference>
<accession>A0A926EGQ3</accession>
<dbReference type="Gene3D" id="1.10.260.40">
    <property type="entry name" value="lambda repressor-like DNA-binding domains"/>
    <property type="match status" value="1"/>
</dbReference>
<dbReference type="GO" id="GO:0003700">
    <property type="term" value="F:DNA-binding transcription factor activity"/>
    <property type="evidence" value="ECO:0007669"/>
    <property type="project" value="TreeGrafter"/>
</dbReference>
<evidence type="ECO:0000256" key="1">
    <source>
        <dbReference type="ARBA" id="ARBA00023125"/>
    </source>
</evidence>
<gene>
    <name evidence="3" type="ORF">H8718_01275</name>
</gene>
<dbReference type="RefSeq" id="WP_249331237.1">
    <property type="nucleotide sequence ID" value="NZ_JACRSY010000002.1"/>
</dbReference>
<feature type="domain" description="HTH cro/C1-type" evidence="2">
    <location>
        <begin position="7"/>
        <end position="61"/>
    </location>
</feature>
<organism evidence="3 4">
    <name type="scientific">Zhenhengia yiwuensis</name>
    <dbReference type="NCBI Taxonomy" id="2763666"/>
    <lineage>
        <taxon>Bacteria</taxon>
        <taxon>Bacillati</taxon>
        <taxon>Bacillota</taxon>
        <taxon>Clostridia</taxon>
        <taxon>Lachnospirales</taxon>
        <taxon>Lachnospiraceae</taxon>
        <taxon>Zhenhengia</taxon>
    </lineage>
</organism>
<dbReference type="EMBL" id="JACRSY010000002">
    <property type="protein sequence ID" value="MBC8578172.1"/>
    <property type="molecule type" value="Genomic_DNA"/>
</dbReference>
<dbReference type="InterPro" id="IPR001387">
    <property type="entry name" value="Cro/C1-type_HTH"/>
</dbReference>
<dbReference type="GO" id="GO:0003677">
    <property type="term" value="F:DNA binding"/>
    <property type="evidence" value="ECO:0007669"/>
    <property type="project" value="UniProtKB-KW"/>
</dbReference>
<proteinExistence type="predicted"/>
<evidence type="ECO:0000313" key="3">
    <source>
        <dbReference type="EMBL" id="MBC8578172.1"/>
    </source>
</evidence>
<keyword evidence="1" id="KW-0238">DNA-binding</keyword>
<dbReference type="PANTHER" id="PTHR46797:SF1">
    <property type="entry name" value="METHYLPHOSPHONATE SYNTHASE"/>
    <property type="match status" value="1"/>
</dbReference>